<evidence type="ECO:0000313" key="1">
    <source>
        <dbReference type="EMBL" id="SIO06476.1"/>
    </source>
</evidence>
<name>A0A1N6GG55_9RHOB</name>
<evidence type="ECO:0000313" key="2">
    <source>
        <dbReference type="Proteomes" id="UP000184932"/>
    </source>
</evidence>
<dbReference type="EMBL" id="FSRL01000001">
    <property type="protein sequence ID" value="SIO06476.1"/>
    <property type="molecule type" value="Genomic_DNA"/>
</dbReference>
<gene>
    <name evidence="1" type="ORF">SAMN05444002_2458</name>
</gene>
<dbReference type="AlphaFoldDB" id="A0A1N6GG55"/>
<organism evidence="1 2">
    <name type="scientific">Vannielia litorea</name>
    <dbReference type="NCBI Taxonomy" id="1217970"/>
    <lineage>
        <taxon>Bacteria</taxon>
        <taxon>Pseudomonadati</taxon>
        <taxon>Pseudomonadota</taxon>
        <taxon>Alphaproteobacteria</taxon>
        <taxon>Rhodobacterales</taxon>
        <taxon>Paracoccaceae</taxon>
        <taxon>Vannielia</taxon>
    </lineage>
</organism>
<reference evidence="2" key="1">
    <citation type="submission" date="2016-11" db="EMBL/GenBank/DDBJ databases">
        <authorList>
            <person name="Varghese N."/>
            <person name="Submissions S."/>
        </authorList>
    </citation>
    <scope>NUCLEOTIDE SEQUENCE [LARGE SCALE GENOMIC DNA]</scope>
    <source>
        <strain evidence="2">DSM 29440</strain>
    </source>
</reference>
<dbReference type="STRING" id="1217970.SAMN05444002_2458"/>
<dbReference type="Proteomes" id="UP000184932">
    <property type="component" value="Unassembled WGS sequence"/>
</dbReference>
<proteinExistence type="predicted"/>
<keyword evidence="2" id="KW-1185">Reference proteome</keyword>
<accession>A0A1N6GG55</accession>
<protein>
    <submittedName>
        <fullName evidence="1">Uncharacterized protein</fullName>
    </submittedName>
</protein>
<sequence>MHHDRPRAKGFLATGARGRHSPTLRAASFCLLRERTAAFHQQAGG</sequence>